<evidence type="ECO:0000313" key="1">
    <source>
        <dbReference type="EMBL" id="CAG2001411.1"/>
    </source>
</evidence>
<proteinExistence type="predicted"/>
<dbReference type="EMBL" id="CAJPIJ010000167">
    <property type="protein sequence ID" value="CAG2001411.1"/>
    <property type="molecule type" value="Genomic_DNA"/>
</dbReference>
<sequence length="61" mass="7142">MFDELNLSFTKVRIAALQSFVRSKNPSVLHIVRRLVNKVTVVTYCDGMPRLAKRRLIRARR</sequence>
<reference evidence="2" key="1">
    <citation type="submission" date="2019-04" db="EMBL/GenBank/DDBJ databases">
        <authorList>
            <person name="Melise S."/>
            <person name="Noan J."/>
            <person name="Okalmin O."/>
        </authorList>
    </citation>
    <scope>NUCLEOTIDE SEQUENCE</scope>
    <source>
        <strain evidence="2">FN9</strain>
    </source>
</reference>
<evidence type="ECO:0000313" key="2">
    <source>
        <dbReference type="EMBL" id="VIO57346.1"/>
    </source>
</evidence>
<organism evidence="2">
    <name type="scientific">Gibberella zeae</name>
    <name type="common">Wheat head blight fungus</name>
    <name type="synonym">Fusarium graminearum</name>
    <dbReference type="NCBI Taxonomy" id="5518"/>
    <lineage>
        <taxon>Eukaryota</taxon>
        <taxon>Fungi</taxon>
        <taxon>Dikarya</taxon>
        <taxon>Ascomycota</taxon>
        <taxon>Pezizomycotina</taxon>
        <taxon>Sordariomycetes</taxon>
        <taxon>Hypocreomycetidae</taxon>
        <taxon>Hypocreales</taxon>
        <taxon>Nectriaceae</taxon>
        <taxon>Fusarium</taxon>
    </lineage>
</organism>
<gene>
    <name evidence="2" type="ORF">FUG_LOCUS251636</name>
    <name evidence="1" type="ORF">MDCFG202_LOCUS464511</name>
</gene>
<dbReference type="Proteomes" id="UP000746612">
    <property type="component" value="Unassembled WGS sequence"/>
</dbReference>
<dbReference type="AlphaFoldDB" id="A0A4E9ECW7"/>
<dbReference type="EMBL" id="CAAKMV010000129">
    <property type="protein sequence ID" value="VIO57346.1"/>
    <property type="molecule type" value="Genomic_DNA"/>
</dbReference>
<accession>A0A4E9ECW7</accession>
<protein>
    <submittedName>
        <fullName evidence="2">Uncharacterized protein</fullName>
    </submittedName>
</protein>
<reference evidence="1" key="2">
    <citation type="submission" date="2021-03" db="EMBL/GenBank/DDBJ databases">
        <authorList>
            <person name="Alouane T."/>
            <person name="Langin T."/>
            <person name="Bonhomme L."/>
        </authorList>
    </citation>
    <scope>NUCLEOTIDE SEQUENCE</scope>
    <source>
        <strain evidence="1">MDC_Fg202</strain>
    </source>
</reference>
<name>A0A4E9ECW7_GIBZA</name>